<reference evidence="2 3" key="1">
    <citation type="journal article" date="2019" name="Sci. Rep.">
        <title>A multi-omics analysis of the grapevine pathogen Lasiodiplodia theobromae reveals that temperature affects the expression of virulence- and pathogenicity-related genes.</title>
        <authorList>
            <person name="Felix C."/>
            <person name="Meneses R."/>
            <person name="Goncalves M.F.M."/>
            <person name="Tilleman L."/>
            <person name="Duarte A.S."/>
            <person name="Jorrin-Novo J.V."/>
            <person name="Van de Peer Y."/>
            <person name="Deforce D."/>
            <person name="Van Nieuwerburgh F."/>
            <person name="Esteves A.C."/>
            <person name="Alves A."/>
        </authorList>
    </citation>
    <scope>NUCLEOTIDE SEQUENCE [LARGE SCALE GENOMIC DNA]</scope>
    <source>
        <strain evidence="2 3">LA-SOL3</strain>
    </source>
</reference>
<proteinExistence type="predicted"/>
<accession>A0A5N5DNZ7</accession>
<dbReference type="Proteomes" id="UP000325902">
    <property type="component" value="Unassembled WGS sequence"/>
</dbReference>
<protein>
    <submittedName>
        <fullName evidence="2">Uncharacterized protein</fullName>
    </submittedName>
</protein>
<sequence>MDARQPGPPQRPQLIQNPNHHPTTTSTSSTHPSYSQYQPPQASQPPIHSPFSDPFQRHDPFMPPATQRRGSYGMSGRDSAGGGWRSNNGTPHAHDAQIQHQQSAQQPPQPSSTAASSTRPHQNSAPPPPPPNLSQGPNGSGHVPYTFDSQRRRSLGGGSPPQYYAEASSAPGWIIPSIAARRPRTSIPQPAGLRIALFMPPVLLLGRLPGHQQHLLSSNAKGYLHRHSLTSQHRYRQAALTTISHPEASRTVQIPVQAPLLHRQGPTANPAILPPPPKANLGMHTIRLPLGEPFLDSLRTIDEPLQSMRITDGMQA</sequence>
<evidence type="ECO:0000256" key="1">
    <source>
        <dbReference type="SAM" id="MobiDB-lite"/>
    </source>
</evidence>
<feature type="compositionally biased region" description="Pro residues" evidence="1">
    <location>
        <begin position="1"/>
        <end position="11"/>
    </location>
</feature>
<evidence type="ECO:0000313" key="3">
    <source>
        <dbReference type="Proteomes" id="UP000325902"/>
    </source>
</evidence>
<organism evidence="2 3">
    <name type="scientific">Lasiodiplodia theobromae</name>
    <dbReference type="NCBI Taxonomy" id="45133"/>
    <lineage>
        <taxon>Eukaryota</taxon>
        <taxon>Fungi</taxon>
        <taxon>Dikarya</taxon>
        <taxon>Ascomycota</taxon>
        <taxon>Pezizomycotina</taxon>
        <taxon>Dothideomycetes</taxon>
        <taxon>Dothideomycetes incertae sedis</taxon>
        <taxon>Botryosphaeriales</taxon>
        <taxon>Botryosphaeriaceae</taxon>
        <taxon>Lasiodiplodia</taxon>
    </lineage>
</organism>
<dbReference type="AlphaFoldDB" id="A0A5N5DNZ7"/>
<comment type="caution">
    <text evidence="2">The sequence shown here is derived from an EMBL/GenBank/DDBJ whole genome shotgun (WGS) entry which is preliminary data.</text>
</comment>
<keyword evidence="3" id="KW-1185">Reference proteome</keyword>
<gene>
    <name evidence="2" type="ORF">DBV05_g1651</name>
</gene>
<feature type="compositionally biased region" description="Low complexity" evidence="1">
    <location>
        <begin position="98"/>
        <end position="124"/>
    </location>
</feature>
<dbReference type="EMBL" id="VCHE01000006">
    <property type="protein sequence ID" value="KAB2579676.1"/>
    <property type="molecule type" value="Genomic_DNA"/>
</dbReference>
<feature type="compositionally biased region" description="Low complexity" evidence="1">
    <location>
        <begin position="16"/>
        <end position="46"/>
    </location>
</feature>
<name>A0A5N5DNZ7_9PEZI</name>
<evidence type="ECO:0000313" key="2">
    <source>
        <dbReference type="EMBL" id="KAB2579676.1"/>
    </source>
</evidence>
<feature type="region of interest" description="Disordered" evidence="1">
    <location>
        <begin position="1"/>
        <end position="163"/>
    </location>
</feature>